<gene>
    <name evidence="1" type="ORF">B857_00876</name>
</gene>
<organism evidence="1 2">
    <name type="scientific">Solibacillus isronensis B3W22</name>
    <dbReference type="NCBI Taxonomy" id="1224748"/>
    <lineage>
        <taxon>Bacteria</taxon>
        <taxon>Bacillati</taxon>
        <taxon>Bacillota</taxon>
        <taxon>Bacilli</taxon>
        <taxon>Bacillales</taxon>
        <taxon>Caryophanaceae</taxon>
        <taxon>Solibacillus</taxon>
    </lineage>
</organism>
<evidence type="ECO:0000313" key="1">
    <source>
        <dbReference type="EMBL" id="EKB46666.1"/>
    </source>
</evidence>
<accession>K1KVU4</accession>
<keyword evidence="2" id="KW-1185">Reference proteome</keyword>
<dbReference type="AlphaFoldDB" id="K1KVU4"/>
<dbReference type="PATRIC" id="fig|1224748.3.peg.870"/>
<sequence>MEKRYSVKNDQKGVAMLGIKLPFHVTLFTGGVK</sequence>
<reference evidence="1 2" key="1">
    <citation type="journal article" date="2012" name="J. Bacteriol.">
        <title>Draft Genome Sequence of Bacillus isronensis Strain B3W22, Isolated from the Upper Atmosphere.</title>
        <authorList>
            <person name="Shivaji S."/>
            <person name="Ara S."/>
            <person name="Singh S.K."/>
            <person name="Bandi S."/>
            <person name="Singh A."/>
            <person name="Pinnaka A.K."/>
        </authorList>
    </citation>
    <scope>NUCLEOTIDE SEQUENCE [LARGE SCALE GENOMIC DNA]</scope>
    <source>
        <strain evidence="1 2">B3W22</strain>
    </source>
</reference>
<evidence type="ECO:0000313" key="2">
    <source>
        <dbReference type="Proteomes" id="UP000004738"/>
    </source>
</evidence>
<protein>
    <submittedName>
        <fullName evidence="1">Uncharacterized protein</fullName>
    </submittedName>
</protein>
<dbReference type="Proteomes" id="UP000004738">
    <property type="component" value="Unassembled WGS sequence"/>
</dbReference>
<name>K1KVU4_9BACL</name>
<comment type="caution">
    <text evidence="1">The sequence shown here is derived from an EMBL/GenBank/DDBJ whole genome shotgun (WGS) entry which is preliminary data.</text>
</comment>
<dbReference type="EMBL" id="AMCK01000002">
    <property type="protein sequence ID" value="EKB46666.1"/>
    <property type="molecule type" value="Genomic_DNA"/>
</dbReference>
<proteinExistence type="predicted"/>